<gene>
    <name evidence="1" type="ORF">A0128_18370</name>
</gene>
<dbReference type="RefSeq" id="WP_069608836.1">
    <property type="nucleotide sequence ID" value="NZ_CP015217.1"/>
</dbReference>
<dbReference type="AlphaFoldDB" id="A0A1D7V1B1"/>
<sequence length="195" mass="22871">MSKPFSADSLQHGNRKQKLLWKDLNEHSILNKLVDYNPFLAGTIPLDIDHGKSDVDILCEYSERKEFVSSLESSFDNLEGFEIIERYFQELPSILCRFKTEKFEYEIFAQTLPVSQQMGYVHFTIEGKILSIAGSEFKERIQTLKRDGWKTEEAFCKLLGVREDPYEFLFGLNFFPPENLIKFVLKSEFFLKKDK</sequence>
<dbReference type="EMBL" id="CP015217">
    <property type="protein sequence ID" value="AOP35634.1"/>
    <property type="molecule type" value="Genomic_DNA"/>
</dbReference>
<evidence type="ECO:0000313" key="1">
    <source>
        <dbReference type="EMBL" id="AOP35634.1"/>
    </source>
</evidence>
<evidence type="ECO:0008006" key="3">
    <source>
        <dbReference type="Google" id="ProtNLM"/>
    </source>
</evidence>
<dbReference type="Pfam" id="PF14091">
    <property type="entry name" value="DUF4269"/>
    <property type="match status" value="1"/>
</dbReference>
<proteinExistence type="predicted"/>
<keyword evidence="2" id="KW-1185">Reference proteome</keyword>
<organism evidence="1 2">
    <name type="scientific">Leptospira tipperaryensis</name>
    <dbReference type="NCBI Taxonomy" id="2564040"/>
    <lineage>
        <taxon>Bacteria</taxon>
        <taxon>Pseudomonadati</taxon>
        <taxon>Spirochaetota</taxon>
        <taxon>Spirochaetia</taxon>
        <taxon>Leptospirales</taxon>
        <taxon>Leptospiraceae</taxon>
        <taxon>Leptospira</taxon>
    </lineage>
</organism>
<dbReference type="KEGG" id="laj:A0128_18370"/>
<dbReference type="InterPro" id="IPR025365">
    <property type="entry name" value="DUF4269"/>
</dbReference>
<protein>
    <recommendedName>
        <fullName evidence="3">Diadenosine tetraphosphate hydrolase</fullName>
    </recommendedName>
</protein>
<name>A0A1D7V1B1_9LEPT</name>
<dbReference type="OrthoDB" id="6402248at2"/>
<dbReference type="Proteomes" id="UP000094197">
    <property type="component" value="Chromosome 1"/>
</dbReference>
<evidence type="ECO:0000313" key="2">
    <source>
        <dbReference type="Proteomes" id="UP000094197"/>
    </source>
</evidence>
<reference evidence="1 2" key="1">
    <citation type="submission" date="2016-04" db="EMBL/GenBank/DDBJ databases">
        <title>Complete genome seqeunce of Leptospira alstonii serovar Room22.</title>
        <authorList>
            <person name="Nally J.E."/>
            <person name="Bayles D.O."/>
            <person name="Hurley D."/>
            <person name="Fanning S."/>
            <person name="McMahon B.J."/>
            <person name="Arent Z."/>
        </authorList>
    </citation>
    <scope>NUCLEOTIDE SEQUENCE [LARGE SCALE GENOMIC DNA]</scope>
    <source>
        <strain evidence="1 2">GWTS #1</strain>
    </source>
</reference>
<accession>A0A1D7V1B1</accession>